<proteinExistence type="predicted"/>
<gene>
    <name evidence="2" type="ORF">LECACI_7A003955</name>
</gene>
<dbReference type="AlphaFoldDB" id="A0AAI8YXT8"/>
<keyword evidence="1" id="KW-0472">Membrane</keyword>
<comment type="caution">
    <text evidence="2">The sequence shown here is derived from an EMBL/GenBank/DDBJ whole genome shotgun (WGS) entry which is preliminary data.</text>
</comment>
<dbReference type="EMBL" id="CAVMBE010000020">
    <property type="protein sequence ID" value="CAK3990709.1"/>
    <property type="molecule type" value="Genomic_DNA"/>
</dbReference>
<evidence type="ECO:0000313" key="3">
    <source>
        <dbReference type="Proteomes" id="UP001296104"/>
    </source>
</evidence>
<evidence type="ECO:0000313" key="2">
    <source>
        <dbReference type="EMBL" id="CAK3990709.1"/>
    </source>
</evidence>
<dbReference type="GO" id="GO:0016020">
    <property type="term" value="C:membrane"/>
    <property type="evidence" value="ECO:0007669"/>
    <property type="project" value="TreeGrafter"/>
</dbReference>
<accession>A0AAI8YXT8</accession>
<keyword evidence="1" id="KW-0812">Transmembrane</keyword>
<feature type="transmembrane region" description="Helical" evidence="1">
    <location>
        <begin position="90"/>
        <end position="110"/>
    </location>
</feature>
<reference evidence="2" key="1">
    <citation type="submission" date="2023-11" db="EMBL/GenBank/DDBJ databases">
        <authorList>
            <person name="Alioto T."/>
            <person name="Alioto T."/>
            <person name="Gomez Garrido J."/>
        </authorList>
    </citation>
    <scope>NUCLEOTIDE SEQUENCE</scope>
</reference>
<feature type="transmembrane region" description="Helical" evidence="1">
    <location>
        <begin position="51"/>
        <end position="70"/>
    </location>
</feature>
<name>A0AAI8YXT8_9PEZI</name>
<dbReference type="PANTHER" id="PTHR32251">
    <property type="entry name" value="3-OXO-5-ALPHA-STEROID 4-DEHYDROGENASE"/>
    <property type="match status" value="1"/>
</dbReference>
<feature type="transmembrane region" description="Helical" evidence="1">
    <location>
        <begin position="214"/>
        <end position="238"/>
    </location>
</feature>
<dbReference type="Proteomes" id="UP001296104">
    <property type="component" value="Unassembled WGS sequence"/>
</dbReference>
<evidence type="ECO:0008006" key="4">
    <source>
        <dbReference type="Google" id="ProtNLM"/>
    </source>
</evidence>
<protein>
    <recommendedName>
        <fullName evidence="4">Steroid 5-alpha reductase C-terminal domain-containing protein</fullName>
    </recommendedName>
</protein>
<organism evidence="2 3">
    <name type="scientific">Lecanosticta acicola</name>
    <dbReference type="NCBI Taxonomy" id="111012"/>
    <lineage>
        <taxon>Eukaryota</taxon>
        <taxon>Fungi</taxon>
        <taxon>Dikarya</taxon>
        <taxon>Ascomycota</taxon>
        <taxon>Pezizomycotina</taxon>
        <taxon>Dothideomycetes</taxon>
        <taxon>Dothideomycetidae</taxon>
        <taxon>Mycosphaerellales</taxon>
        <taxon>Mycosphaerellaceae</taxon>
        <taxon>Lecanosticta</taxon>
    </lineage>
</organism>
<dbReference type="InterPro" id="IPR010721">
    <property type="entry name" value="UstE-like"/>
</dbReference>
<dbReference type="Gene3D" id="1.20.120.1630">
    <property type="match status" value="1"/>
</dbReference>
<keyword evidence="1" id="KW-1133">Transmembrane helix</keyword>
<dbReference type="Pfam" id="PF06966">
    <property type="entry name" value="DUF1295"/>
    <property type="match status" value="1"/>
</dbReference>
<keyword evidence="3" id="KW-1185">Reference proteome</keyword>
<feature type="transmembrane region" description="Helical" evidence="1">
    <location>
        <begin position="159"/>
        <end position="178"/>
    </location>
</feature>
<dbReference type="PANTHER" id="PTHR32251:SF15">
    <property type="entry name" value="3-OXO-5-ALPHA-STEROID 4-DEHYDROGENASE (DUF1295)"/>
    <property type="match status" value="1"/>
</dbReference>
<sequence length="276" mass="30385">MSTTQTVTATSVAAEKPLGGKARPDFVPRGNKSSSPLTTTLFLGLRIGDCFLQYGLLALGLADPLIRFLGGNVLQKPLESVHFPLGLTPYRAALLVMVSMAALKHVWFVLCVAQEAWTVTGALAVGFFNVFWFSTNSLFFLTTALSIASNTSGVEDMGLAFWIGSFLYWVGIGAETLAEVQRKQFKDDARNKGKCYMGGLFSICRHINYTGYSLWRAGLGLATGGWILGAVTFAFFIWDFSSRAIPALDAYCTKRYTSQWAEYKRRTPYKILPGIY</sequence>
<feature type="transmembrane region" description="Helical" evidence="1">
    <location>
        <begin position="122"/>
        <end position="147"/>
    </location>
</feature>
<evidence type="ECO:0000256" key="1">
    <source>
        <dbReference type="SAM" id="Phobius"/>
    </source>
</evidence>